<protein>
    <submittedName>
        <fullName evidence="3">Uncharacterized protein</fullName>
    </submittedName>
</protein>
<sequence length="123" mass="12874">MTRTAFHLAVVVASLIGASDVSAQSSNKPAVLGGGRFVFGQINEFNADQYMLDTQTGRLWRLVDTADGQNSVLEPVPYAMPDGRTQTMPPDAEAEAAAAAAAAAQAAGAHGDELRPLVPLPRR</sequence>
<name>A0A4R3LC58_9GAMM</name>
<keyword evidence="2" id="KW-0732">Signal</keyword>
<evidence type="ECO:0000313" key="3">
    <source>
        <dbReference type="EMBL" id="TCS97372.1"/>
    </source>
</evidence>
<dbReference type="EMBL" id="SMAF01000013">
    <property type="protein sequence ID" value="TCS97372.1"/>
    <property type="molecule type" value="Genomic_DNA"/>
</dbReference>
<accession>A0A4R3LC58</accession>
<keyword evidence="4" id="KW-1185">Reference proteome</keyword>
<feature type="signal peptide" evidence="2">
    <location>
        <begin position="1"/>
        <end position="23"/>
    </location>
</feature>
<dbReference type="OrthoDB" id="9554558at2"/>
<feature type="region of interest" description="Disordered" evidence="1">
    <location>
        <begin position="97"/>
        <end position="123"/>
    </location>
</feature>
<evidence type="ECO:0000313" key="4">
    <source>
        <dbReference type="Proteomes" id="UP000294599"/>
    </source>
</evidence>
<gene>
    <name evidence="3" type="ORF">EDC25_11346</name>
</gene>
<dbReference type="RefSeq" id="WP_123521118.1">
    <property type="nucleotide sequence ID" value="NZ_JBHLWF010000085.1"/>
</dbReference>
<feature type="compositionally biased region" description="Low complexity" evidence="1">
    <location>
        <begin position="97"/>
        <end position="109"/>
    </location>
</feature>
<dbReference type="Proteomes" id="UP000294599">
    <property type="component" value="Unassembled WGS sequence"/>
</dbReference>
<dbReference type="AlphaFoldDB" id="A0A4R3LC58"/>
<proteinExistence type="predicted"/>
<reference evidence="3 4" key="1">
    <citation type="submission" date="2019-03" db="EMBL/GenBank/DDBJ databases">
        <title>Genomic Encyclopedia of Type Strains, Phase IV (KMG-IV): sequencing the most valuable type-strain genomes for metagenomic binning, comparative biology and taxonomic classification.</title>
        <authorList>
            <person name="Goeker M."/>
        </authorList>
    </citation>
    <scope>NUCLEOTIDE SEQUENCE [LARGE SCALE GENOMIC DNA]</scope>
    <source>
        <strain evidence="3 4">DSM 21944</strain>
    </source>
</reference>
<evidence type="ECO:0000256" key="2">
    <source>
        <dbReference type="SAM" id="SignalP"/>
    </source>
</evidence>
<comment type="caution">
    <text evidence="3">The sequence shown here is derived from an EMBL/GenBank/DDBJ whole genome shotgun (WGS) entry which is preliminary data.</text>
</comment>
<feature type="chain" id="PRO_5030099264" evidence="2">
    <location>
        <begin position="24"/>
        <end position="123"/>
    </location>
</feature>
<organism evidence="3 4">
    <name type="scientific">Pseudofulvimonas gallinarii</name>
    <dbReference type="NCBI Taxonomy" id="634155"/>
    <lineage>
        <taxon>Bacteria</taxon>
        <taxon>Pseudomonadati</taxon>
        <taxon>Pseudomonadota</taxon>
        <taxon>Gammaproteobacteria</taxon>
        <taxon>Lysobacterales</taxon>
        <taxon>Rhodanobacteraceae</taxon>
        <taxon>Pseudofulvimonas</taxon>
    </lineage>
</organism>
<evidence type="ECO:0000256" key="1">
    <source>
        <dbReference type="SAM" id="MobiDB-lite"/>
    </source>
</evidence>